<keyword evidence="7" id="KW-1185">Reference proteome</keyword>
<evidence type="ECO:0000259" key="5">
    <source>
        <dbReference type="PROSITE" id="PS50011"/>
    </source>
</evidence>
<dbReference type="AlphaFoldDB" id="A0A1K0GJM7"/>
<dbReference type="Pfam" id="PF00069">
    <property type="entry name" value="Pkinase"/>
    <property type="match status" value="1"/>
</dbReference>
<dbReference type="Proteomes" id="UP000182486">
    <property type="component" value="Unassembled WGS sequence"/>
</dbReference>
<dbReference type="PROSITE" id="PS50011">
    <property type="entry name" value="PROTEIN_KINASE_DOM"/>
    <property type="match status" value="1"/>
</dbReference>
<dbReference type="InterPro" id="IPR023346">
    <property type="entry name" value="Lysozyme-like_dom_sf"/>
</dbReference>
<keyword evidence="1" id="KW-0808">Transferase</keyword>
<dbReference type="SUPFAM" id="SSF53955">
    <property type="entry name" value="Lysozyme-like"/>
    <property type="match status" value="1"/>
</dbReference>
<keyword evidence="3" id="KW-0418">Kinase</keyword>
<dbReference type="CDD" id="cd14014">
    <property type="entry name" value="STKc_PknB_like"/>
    <property type="match status" value="1"/>
</dbReference>
<evidence type="ECO:0000256" key="2">
    <source>
        <dbReference type="ARBA" id="ARBA00022741"/>
    </source>
</evidence>
<evidence type="ECO:0000313" key="6">
    <source>
        <dbReference type="EMBL" id="OJF11156.1"/>
    </source>
</evidence>
<evidence type="ECO:0000256" key="1">
    <source>
        <dbReference type="ARBA" id="ARBA00022679"/>
    </source>
</evidence>
<dbReference type="PANTHER" id="PTHR43289:SF33">
    <property type="entry name" value="SERINE_THREONINE KINASE 31"/>
    <property type="match status" value="1"/>
</dbReference>
<dbReference type="Gene3D" id="3.30.200.20">
    <property type="entry name" value="Phosphorylase Kinase, domain 1"/>
    <property type="match status" value="1"/>
</dbReference>
<keyword evidence="2" id="KW-0547">Nucleotide-binding</keyword>
<evidence type="ECO:0000313" key="7">
    <source>
        <dbReference type="Proteomes" id="UP000182486"/>
    </source>
</evidence>
<proteinExistence type="predicted"/>
<accession>A0A1K0GJM7</accession>
<evidence type="ECO:0000256" key="3">
    <source>
        <dbReference type="ARBA" id="ARBA00022777"/>
    </source>
</evidence>
<dbReference type="GO" id="GO:0004674">
    <property type="term" value="F:protein serine/threonine kinase activity"/>
    <property type="evidence" value="ECO:0007669"/>
    <property type="project" value="TreeGrafter"/>
</dbReference>
<dbReference type="InterPro" id="IPR000719">
    <property type="entry name" value="Prot_kinase_dom"/>
</dbReference>
<dbReference type="Gene3D" id="1.10.510.10">
    <property type="entry name" value="Transferase(Phosphotransferase) domain 1"/>
    <property type="match status" value="1"/>
</dbReference>
<dbReference type="EMBL" id="MEIA01000438">
    <property type="protein sequence ID" value="OJF11156.1"/>
    <property type="molecule type" value="Genomic_DNA"/>
</dbReference>
<dbReference type="Gene3D" id="1.10.530.10">
    <property type="match status" value="1"/>
</dbReference>
<dbReference type="RefSeq" id="WP_071808302.1">
    <property type="nucleotide sequence ID" value="NZ_MEIA01000438.1"/>
</dbReference>
<keyword evidence="4" id="KW-0067">ATP-binding</keyword>
<reference evidence="6 7" key="1">
    <citation type="submission" date="2016-09" db="EMBL/GenBank/DDBJ databases">
        <title>Couchioplanes caeruleus draft genome sequence.</title>
        <authorList>
            <person name="Sheehan J."/>
            <person name="Caffrey P."/>
        </authorList>
    </citation>
    <scope>NUCLEOTIDE SEQUENCE [LARGE SCALE GENOMIC DNA]</scope>
    <source>
        <strain evidence="6 7">DSM 43634</strain>
    </source>
</reference>
<dbReference type="SUPFAM" id="SSF56112">
    <property type="entry name" value="Protein kinase-like (PK-like)"/>
    <property type="match status" value="1"/>
</dbReference>
<sequence length="519" mass="55764">MDDQHWTVHVAAGYRVGPWQVTRGLASGSWSSVYAAVHEGAAEGPRHAALKFLPTGTLTPRQLSHLAAMTDRELSAHRRLDHPHVISVLGTYVVDDPGTPDLDGATVIAMELAERSTAAALADADGRGLADAPRLIEEICAGLAHLHASGWVHGDLKPSNILLMADGSVRLADFGLSAELNGTHAYLPPGGSADHMPPERWAEGITPDGTLVRQTADIWALGVTACQLLSGRLPFPGVTSRARMAAASAYAEGRGNLSLPATIPPQWQQFIADCLAPDHAGRAAHTAAELARRARAAAQGDSATDTRTVASSSIIRRFSRNRRTAGAVGSIAVASCIASLAVWKPWEASAGATPEPKSSASGYERYFRTDMDIPPQYYDLIVTAGTKCPSYPAVTPYLVAAILKTESNFDPTLHDPGKDEYGIARWTPSVLQYYLPAEQRKVVPKPPFPPDMSIPHVGDFLCRFAPELRDIPGDPRINLVATWRTSAEMVRAANGVPDRPALREYMPRLRANLDAYQPK</sequence>
<dbReference type="InterPro" id="IPR011009">
    <property type="entry name" value="Kinase-like_dom_sf"/>
</dbReference>
<gene>
    <name evidence="6" type="ORF">BG844_28010</name>
</gene>
<name>A0A1K0GJM7_9ACTN</name>
<comment type="caution">
    <text evidence="6">The sequence shown here is derived from an EMBL/GenBank/DDBJ whole genome shotgun (WGS) entry which is preliminary data.</text>
</comment>
<protein>
    <recommendedName>
        <fullName evidence="5">Protein kinase domain-containing protein</fullName>
    </recommendedName>
</protein>
<dbReference type="GO" id="GO:0005524">
    <property type="term" value="F:ATP binding"/>
    <property type="evidence" value="ECO:0007669"/>
    <property type="project" value="UniProtKB-KW"/>
</dbReference>
<organism evidence="6 7">
    <name type="scientific">Couchioplanes caeruleus subsp. caeruleus</name>
    <dbReference type="NCBI Taxonomy" id="56427"/>
    <lineage>
        <taxon>Bacteria</taxon>
        <taxon>Bacillati</taxon>
        <taxon>Actinomycetota</taxon>
        <taxon>Actinomycetes</taxon>
        <taxon>Micromonosporales</taxon>
        <taxon>Micromonosporaceae</taxon>
        <taxon>Couchioplanes</taxon>
    </lineage>
</organism>
<evidence type="ECO:0000256" key="4">
    <source>
        <dbReference type="ARBA" id="ARBA00022840"/>
    </source>
</evidence>
<dbReference type="PANTHER" id="PTHR43289">
    <property type="entry name" value="MITOGEN-ACTIVATED PROTEIN KINASE KINASE KINASE 20-RELATED"/>
    <property type="match status" value="1"/>
</dbReference>
<dbReference type="SMART" id="SM00220">
    <property type="entry name" value="S_TKc"/>
    <property type="match status" value="1"/>
</dbReference>
<feature type="domain" description="Protein kinase" evidence="5">
    <location>
        <begin position="19"/>
        <end position="296"/>
    </location>
</feature>